<keyword evidence="8" id="KW-0472">Membrane</keyword>
<keyword evidence="8" id="KW-1133">Transmembrane helix</keyword>
<keyword evidence="8" id="KW-0812">Transmembrane</keyword>
<keyword evidence="3 5" id="KW-0597">Phosphoprotein</keyword>
<dbReference type="CDD" id="cd16922">
    <property type="entry name" value="HATPase_EvgS-ArcB-TorS-like"/>
    <property type="match status" value="1"/>
</dbReference>
<evidence type="ECO:0000256" key="8">
    <source>
        <dbReference type="SAM" id="Phobius"/>
    </source>
</evidence>
<dbReference type="InterPro" id="IPR004358">
    <property type="entry name" value="Sig_transdc_His_kin-like_C"/>
</dbReference>
<dbReference type="Gene3D" id="3.40.50.2300">
    <property type="match status" value="1"/>
</dbReference>
<dbReference type="CDD" id="cd00082">
    <property type="entry name" value="HisKA"/>
    <property type="match status" value="1"/>
</dbReference>
<dbReference type="Proteomes" id="UP001597549">
    <property type="component" value="Unassembled WGS sequence"/>
</dbReference>
<organism evidence="12 13">
    <name type="scientific">Flavobacterium ardleyense</name>
    <dbReference type="NCBI Taxonomy" id="2038737"/>
    <lineage>
        <taxon>Bacteria</taxon>
        <taxon>Pseudomonadati</taxon>
        <taxon>Bacteroidota</taxon>
        <taxon>Flavobacteriia</taxon>
        <taxon>Flavobacteriales</taxon>
        <taxon>Flavobacteriaceae</taxon>
        <taxon>Flavobacterium</taxon>
    </lineage>
</organism>
<dbReference type="SUPFAM" id="SSF52172">
    <property type="entry name" value="CheY-like"/>
    <property type="match status" value="1"/>
</dbReference>
<sequence length="732" mass="84114">MNFSKHTALFILFFSGFQLAWAQQNSAVEKEAKILLSKGGESFLALDGKRSLNYAKQSLELSLRNDDDLLAAKAYNLIGLNFDEFAEYSKSIEYYDKGIVAALKTDNDTIKCWLYNNLANVYCYRKIDFKKGIENYKKGVIYAKRLKDQYEITFSTLNIGSAYFTVGDYDTGIKYVNQVRDYIENDDDIESKISLNSNLALYYNHLNDYEKAEEHYLKALSYADQGDVEYIKSHISVVYEDFSNFYLKYKDFEKAHKYLAKHNELRDEIYNDDKLKGVKVAGLELEHDEINRRIEVIEAEKLAHEQRIEKNKQFVVLSAIIVTTLLLLLFSFIRNNRLKTLVNAKLKKANADLLFAKEKAEEASKIKSQFISTVSHELRTPLYGVVGITDIILDEHQELKDSPHLKSLKFSAKYLLSLVNDILNVYKIEENQVVLDNIVFNLHDELETIKDSLHFIAIKNNNKIFLEFDSTIPEAIISDKVRLSQIFINLISNALKFTTNGHVTIKANLVKTQGTLCQIRFEIIDNGIGIAKKDQDKVFDKFVQIVRKEDDYLGTGLGLTIVKKMVELFNGTIELESEENVGTKISLVIPFETDQFKISEIIKNIIVDESTRRDYTVLVVEDNKINQLVTRKLLENNHFICDIVDNGYTALELLEEKSYDVILMDINMPKINGFETSKLIREKGIKTPIIAVTAFDKQEIMDKIKDAKIDDVIVKPFDSGKLFDVIKKFVDK</sequence>
<dbReference type="Gene3D" id="3.30.565.10">
    <property type="entry name" value="Histidine kinase-like ATPase, C-terminal domain"/>
    <property type="match status" value="1"/>
</dbReference>
<dbReference type="InterPro" id="IPR003661">
    <property type="entry name" value="HisK_dim/P_dom"/>
</dbReference>
<evidence type="ECO:0000259" key="10">
    <source>
        <dbReference type="PROSITE" id="PS50109"/>
    </source>
</evidence>
<feature type="coiled-coil region" evidence="7">
    <location>
        <begin position="280"/>
        <end position="307"/>
    </location>
</feature>
<feature type="chain" id="PRO_5047109527" description="histidine kinase" evidence="9">
    <location>
        <begin position="23"/>
        <end position="732"/>
    </location>
</feature>
<dbReference type="SMART" id="SM00388">
    <property type="entry name" value="HisKA"/>
    <property type="match status" value="1"/>
</dbReference>
<gene>
    <name evidence="12" type="ORF">ACFSX9_02945</name>
</gene>
<dbReference type="PROSITE" id="PS50109">
    <property type="entry name" value="HIS_KIN"/>
    <property type="match status" value="1"/>
</dbReference>
<evidence type="ECO:0000313" key="13">
    <source>
        <dbReference type="Proteomes" id="UP001597549"/>
    </source>
</evidence>
<dbReference type="Pfam" id="PF00512">
    <property type="entry name" value="HisKA"/>
    <property type="match status" value="1"/>
</dbReference>
<dbReference type="SMART" id="SM00028">
    <property type="entry name" value="TPR"/>
    <property type="match status" value="4"/>
</dbReference>
<dbReference type="RefSeq" id="WP_379804183.1">
    <property type="nucleotide sequence ID" value="NZ_JBHUOL010000006.1"/>
</dbReference>
<dbReference type="InterPro" id="IPR036097">
    <property type="entry name" value="HisK_dim/P_sf"/>
</dbReference>
<dbReference type="PRINTS" id="PR00344">
    <property type="entry name" value="BCTRLSENSOR"/>
</dbReference>
<keyword evidence="6" id="KW-0802">TPR repeat</keyword>
<dbReference type="SMART" id="SM00387">
    <property type="entry name" value="HATPase_c"/>
    <property type="match status" value="1"/>
</dbReference>
<dbReference type="PANTHER" id="PTHR45339:SF1">
    <property type="entry name" value="HYBRID SIGNAL TRANSDUCTION HISTIDINE KINASE J"/>
    <property type="match status" value="1"/>
</dbReference>
<feature type="repeat" description="TPR" evidence="6">
    <location>
        <begin position="193"/>
        <end position="226"/>
    </location>
</feature>
<keyword evidence="7" id="KW-0175">Coiled coil</keyword>
<dbReference type="InterPro" id="IPR019734">
    <property type="entry name" value="TPR_rpt"/>
</dbReference>
<evidence type="ECO:0000256" key="4">
    <source>
        <dbReference type="ARBA" id="ARBA00023012"/>
    </source>
</evidence>
<dbReference type="Gene3D" id="1.10.287.130">
    <property type="match status" value="1"/>
</dbReference>
<dbReference type="InterPro" id="IPR003594">
    <property type="entry name" value="HATPase_dom"/>
</dbReference>
<dbReference type="PROSITE" id="PS50110">
    <property type="entry name" value="RESPONSE_REGULATORY"/>
    <property type="match status" value="1"/>
</dbReference>
<dbReference type="PANTHER" id="PTHR45339">
    <property type="entry name" value="HYBRID SIGNAL TRANSDUCTION HISTIDINE KINASE J"/>
    <property type="match status" value="1"/>
</dbReference>
<dbReference type="Pfam" id="PF13424">
    <property type="entry name" value="TPR_12"/>
    <property type="match status" value="1"/>
</dbReference>
<name>A0ABW5Z4C0_9FLAO</name>
<dbReference type="InterPro" id="IPR011006">
    <property type="entry name" value="CheY-like_superfamily"/>
</dbReference>
<proteinExistence type="predicted"/>
<comment type="catalytic activity">
    <reaction evidence="1">
        <text>ATP + protein L-histidine = ADP + protein N-phospho-L-histidine.</text>
        <dbReference type="EC" id="2.7.13.3"/>
    </reaction>
</comment>
<evidence type="ECO:0000256" key="1">
    <source>
        <dbReference type="ARBA" id="ARBA00000085"/>
    </source>
</evidence>
<evidence type="ECO:0000256" key="3">
    <source>
        <dbReference type="ARBA" id="ARBA00022553"/>
    </source>
</evidence>
<accession>A0ABW5Z4C0</accession>
<dbReference type="InterPro" id="IPR001789">
    <property type="entry name" value="Sig_transdc_resp-reg_receiver"/>
</dbReference>
<dbReference type="PROSITE" id="PS50005">
    <property type="entry name" value="TPR"/>
    <property type="match status" value="1"/>
</dbReference>
<keyword evidence="9" id="KW-0732">Signal</keyword>
<evidence type="ECO:0000256" key="5">
    <source>
        <dbReference type="PROSITE-ProRule" id="PRU00169"/>
    </source>
</evidence>
<keyword evidence="4" id="KW-0902">Two-component regulatory system</keyword>
<dbReference type="EC" id="2.7.13.3" evidence="2"/>
<dbReference type="InterPro" id="IPR036890">
    <property type="entry name" value="HATPase_C_sf"/>
</dbReference>
<evidence type="ECO:0000313" key="12">
    <source>
        <dbReference type="EMBL" id="MFD2907684.1"/>
    </source>
</evidence>
<feature type="domain" description="Histidine kinase" evidence="10">
    <location>
        <begin position="373"/>
        <end position="593"/>
    </location>
</feature>
<feature type="signal peptide" evidence="9">
    <location>
        <begin position="1"/>
        <end position="22"/>
    </location>
</feature>
<comment type="caution">
    <text evidence="12">The sequence shown here is derived from an EMBL/GenBank/DDBJ whole genome shotgun (WGS) entry which is preliminary data.</text>
</comment>
<evidence type="ECO:0000256" key="2">
    <source>
        <dbReference type="ARBA" id="ARBA00012438"/>
    </source>
</evidence>
<dbReference type="InterPro" id="IPR011990">
    <property type="entry name" value="TPR-like_helical_dom_sf"/>
</dbReference>
<feature type="domain" description="Response regulatory" evidence="11">
    <location>
        <begin position="616"/>
        <end position="730"/>
    </location>
</feature>
<feature type="transmembrane region" description="Helical" evidence="8">
    <location>
        <begin position="314"/>
        <end position="333"/>
    </location>
</feature>
<evidence type="ECO:0000256" key="6">
    <source>
        <dbReference type="PROSITE-ProRule" id="PRU00339"/>
    </source>
</evidence>
<evidence type="ECO:0000256" key="7">
    <source>
        <dbReference type="SAM" id="Coils"/>
    </source>
</evidence>
<dbReference type="Gene3D" id="1.25.40.10">
    <property type="entry name" value="Tetratricopeptide repeat domain"/>
    <property type="match status" value="2"/>
</dbReference>
<dbReference type="InterPro" id="IPR005467">
    <property type="entry name" value="His_kinase_dom"/>
</dbReference>
<dbReference type="SUPFAM" id="SSF47384">
    <property type="entry name" value="Homodimeric domain of signal transducing histidine kinase"/>
    <property type="match status" value="1"/>
</dbReference>
<feature type="modified residue" description="4-aspartylphosphate" evidence="5">
    <location>
        <position position="665"/>
    </location>
</feature>
<dbReference type="SMART" id="SM00448">
    <property type="entry name" value="REC"/>
    <property type="match status" value="1"/>
</dbReference>
<dbReference type="Pfam" id="PF02518">
    <property type="entry name" value="HATPase_c"/>
    <property type="match status" value="1"/>
</dbReference>
<keyword evidence="13" id="KW-1185">Reference proteome</keyword>
<evidence type="ECO:0000259" key="11">
    <source>
        <dbReference type="PROSITE" id="PS50110"/>
    </source>
</evidence>
<evidence type="ECO:0000256" key="9">
    <source>
        <dbReference type="SAM" id="SignalP"/>
    </source>
</evidence>
<dbReference type="CDD" id="cd17546">
    <property type="entry name" value="REC_hyHK_CKI1_RcsC-like"/>
    <property type="match status" value="1"/>
</dbReference>
<reference evidence="13" key="1">
    <citation type="journal article" date="2019" name="Int. J. Syst. Evol. Microbiol.">
        <title>The Global Catalogue of Microorganisms (GCM) 10K type strain sequencing project: providing services to taxonomists for standard genome sequencing and annotation.</title>
        <authorList>
            <consortium name="The Broad Institute Genomics Platform"/>
            <consortium name="The Broad Institute Genome Sequencing Center for Infectious Disease"/>
            <person name="Wu L."/>
            <person name="Ma J."/>
        </authorList>
    </citation>
    <scope>NUCLEOTIDE SEQUENCE [LARGE SCALE GENOMIC DNA]</scope>
    <source>
        <strain evidence="13">KCTC 52644</strain>
    </source>
</reference>
<protein>
    <recommendedName>
        <fullName evidence="2">histidine kinase</fullName>
        <ecNumber evidence="2">2.7.13.3</ecNumber>
    </recommendedName>
</protein>
<dbReference type="SUPFAM" id="SSF48452">
    <property type="entry name" value="TPR-like"/>
    <property type="match status" value="1"/>
</dbReference>
<dbReference type="SUPFAM" id="SSF55874">
    <property type="entry name" value="ATPase domain of HSP90 chaperone/DNA topoisomerase II/histidine kinase"/>
    <property type="match status" value="1"/>
</dbReference>
<dbReference type="EMBL" id="JBHUOL010000006">
    <property type="protein sequence ID" value="MFD2907684.1"/>
    <property type="molecule type" value="Genomic_DNA"/>
</dbReference>
<dbReference type="Pfam" id="PF00072">
    <property type="entry name" value="Response_reg"/>
    <property type="match status" value="1"/>
</dbReference>